<dbReference type="GO" id="GO:0008270">
    <property type="term" value="F:zinc ion binding"/>
    <property type="evidence" value="ECO:0007669"/>
    <property type="project" value="UniProtKB-KW"/>
</dbReference>
<keyword evidence="3" id="KW-0862">Zinc</keyword>
<comment type="caution">
    <text evidence="6">The sequence shown here is derived from an EMBL/GenBank/DDBJ whole genome shotgun (WGS) entry which is preliminary data.</text>
</comment>
<keyword evidence="1" id="KW-0479">Metal-binding</keyword>
<organism evidence="6 7">
    <name type="scientific">Protea cynaroides</name>
    <dbReference type="NCBI Taxonomy" id="273540"/>
    <lineage>
        <taxon>Eukaryota</taxon>
        <taxon>Viridiplantae</taxon>
        <taxon>Streptophyta</taxon>
        <taxon>Embryophyta</taxon>
        <taxon>Tracheophyta</taxon>
        <taxon>Spermatophyta</taxon>
        <taxon>Magnoliopsida</taxon>
        <taxon>Proteales</taxon>
        <taxon>Proteaceae</taxon>
        <taxon>Protea</taxon>
    </lineage>
</organism>
<proteinExistence type="predicted"/>
<dbReference type="Gene3D" id="3.30.40.10">
    <property type="entry name" value="Zinc/RING finger domain, C3HC4 (zinc finger)"/>
    <property type="match status" value="1"/>
</dbReference>
<reference evidence="6" key="1">
    <citation type="journal article" date="2023" name="Plant J.">
        <title>The genome of the king protea, Protea cynaroides.</title>
        <authorList>
            <person name="Chang J."/>
            <person name="Duong T.A."/>
            <person name="Schoeman C."/>
            <person name="Ma X."/>
            <person name="Roodt D."/>
            <person name="Barker N."/>
            <person name="Li Z."/>
            <person name="Van de Peer Y."/>
            <person name="Mizrachi E."/>
        </authorList>
    </citation>
    <scope>NUCLEOTIDE SEQUENCE</scope>
    <source>
        <tissue evidence="6">Young leaves</tissue>
    </source>
</reference>
<dbReference type="CDD" id="cd16454">
    <property type="entry name" value="RING-H2_PA-TM-RING"/>
    <property type="match status" value="1"/>
</dbReference>
<dbReference type="AlphaFoldDB" id="A0A9Q0L1X9"/>
<dbReference type="Pfam" id="PF13639">
    <property type="entry name" value="zf-RING_2"/>
    <property type="match status" value="1"/>
</dbReference>
<keyword evidence="2 4" id="KW-0863">Zinc-finger</keyword>
<evidence type="ECO:0000256" key="3">
    <source>
        <dbReference type="ARBA" id="ARBA00022833"/>
    </source>
</evidence>
<sequence length="190" mass="22140">MRKYVVAARTMIGGSETILAQSSFPLLFQIFNIEFPYLLLPTVNKNYIIRMLANMQIPPSTIERVSQQITSYAFFVASICKERRSGWLNIVVELDVRNVEYYRTEAMIDIEVLRGFSFVPPLRASEIKKFGDDHTGEEEEESLTCAICMDEFVSGVDIRVLPWRHFFHNECILKWVENKNSCPYCRFTMQ</sequence>
<evidence type="ECO:0000256" key="2">
    <source>
        <dbReference type="ARBA" id="ARBA00022771"/>
    </source>
</evidence>
<evidence type="ECO:0000256" key="4">
    <source>
        <dbReference type="PROSITE-ProRule" id="PRU00175"/>
    </source>
</evidence>
<dbReference type="InterPro" id="IPR001841">
    <property type="entry name" value="Znf_RING"/>
</dbReference>
<evidence type="ECO:0000313" key="7">
    <source>
        <dbReference type="Proteomes" id="UP001141806"/>
    </source>
</evidence>
<dbReference type="EMBL" id="JAMYWD010000001">
    <property type="protein sequence ID" value="KAJ4980795.1"/>
    <property type="molecule type" value="Genomic_DNA"/>
</dbReference>
<dbReference type="PROSITE" id="PS50089">
    <property type="entry name" value="ZF_RING_2"/>
    <property type="match status" value="1"/>
</dbReference>
<dbReference type="InterPro" id="IPR013083">
    <property type="entry name" value="Znf_RING/FYVE/PHD"/>
</dbReference>
<dbReference type="PANTHER" id="PTHR45798">
    <property type="entry name" value="RING-H2 FINGER PROTEIN ATL61-RELATED-RELATED"/>
    <property type="match status" value="1"/>
</dbReference>
<keyword evidence="7" id="KW-1185">Reference proteome</keyword>
<dbReference type="Proteomes" id="UP001141806">
    <property type="component" value="Unassembled WGS sequence"/>
</dbReference>
<dbReference type="PANTHER" id="PTHR45798:SF97">
    <property type="entry name" value="ALCOHOL-SENSITIVE RING FINGER PROTEIN 1"/>
    <property type="match status" value="1"/>
</dbReference>
<gene>
    <name evidence="6" type="ORF">NE237_031632</name>
</gene>
<dbReference type="SMART" id="SM00184">
    <property type="entry name" value="RING"/>
    <property type="match status" value="1"/>
</dbReference>
<dbReference type="OrthoDB" id="4348522at2759"/>
<protein>
    <recommendedName>
        <fullName evidence="5">RING-type domain-containing protein</fullName>
    </recommendedName>
</protein>
<dbReference type="SUPFAM" id="SSF57850">
    <property type="entry name" value="RING/U-box"/>
    <property type="match status" value="1"/>
</dbReference>
<accession>A0A9Q0L1X9</accession>
<name>A0A9Q0L1X9_9MAGN</name>
<dbReference type="InterPro" id="IPR052788">
    <property type="entry name" value="RING-type_E3_ligase_ATL"/>
</dbReference>
<evidence type="ECO:0000259" key="5">
    <source>
        <dbReference type="PROSITE" id="PS50089"/>
    </source>
</evidence>
<feature type="domain" description="RING-type" evidence="5">
    <location>
        <begin position="145"/>
        <end position="186"/>
    </location>
</feature>
<evidence type="ECO:0000313" key="6">
    <source>
        <dbReference type="EMBL" id="KAJ4980795.1"/>
    </source>
</evidence>
<evidence type="ECO:0000256" key="1">
    <source>
        <dbReference type="ARBA" id="ARBA00022723"/>
    </source>
</evidence>